<evidence type="ECO:0000256" key="2">
    <source>
        <dbReference type="SAM" id="SignalP"/>
    </source>
</evidence>
<sequence>MKSFFIYFLGLCLFLSACKSANPEPLPQSQPGDPGKTPTQTDPTVPAKSAAPGLGTSKQKPGGKLFSFPPGVTVVGRPTMRQEDLSLSKMLGSGELVRFCLDLANGTANPIKVEFPAGLVWISDDLTVQNGLEVKPVQFELPAKATTRVRLGTYCLNSDRHEASHGDSYDPQPIILDLASMNSLFQLVSDKKINHGETADELTYYQQQHVVQEGVWEVTETGKLLPETLQKLQKLPTK</sequence>
<evidence type="ECO:0000313" key="4">
    <source>
        <dbReference type="Proteomes" id="UP000271925"/>
    </source>
</evidence>
<feature type="compositionally biased region" description="Polar residues" evidence="1">
    <location>
        <begin position="27"/>
        <end position="43"/>
    </location>
</feature>
<evidence type="ECO:0008006" key="5">
    <source>
        <dbReference type="Google" id="ProtNLM"/>
    </source>
</evidence>
<accession>A0A3P1BCF0</accession>
<comment type="caution">
    <text evidence="3">The sequence shown here is derived from an EMBL/GenBank/DDBJ whole genome shotgun (WGS) entry which is preliminary data.</text>
</comment>
<evidence type="ECO:0000313" key="3">
    <source>
        <dbReference type="EMBL" id="RRA98601.1"/>
    </source>
</evidence>
<dbReference type="AlphaFoldDB" id="A0A3P1BCF0"/>
<keyword evidence="4" id="KW-1185">Reference proteome</keyword>
<dbReference type="EMBL" id="RQJO01000015">
    <property type="protein sequence ID" value="RRA98601.1"/>
    <property type="molecule type" value="Genomic_DNA"/>
</dbReference>
<feature type="region of interest" description="Disordered" evidence="1">
    <location>
        <begin position="23"/>
        <end position="65"/>
    </location>
</feature>
<reference evidence="3 4" key="1">
    <citation type="submission" date="2018-11" db="EMBL/GenBank/DDBJ databases">
        <authorList>
            <person name="Zhou Z."/>
            <person name="Wang G."/>
        </authorList>
    </citation>
    <scope>NUCLEOTIDE SEQUENCE [LARGE SCALE GENOMIC DNA]</scope>
    <source>
        <strain evidence="3 4">KCTC52004</strain>
    </source>
</reference>
<organism evidence="3 4">
    <name type="scientific">Larkinella rosea</name>
    <dbReference type="NCBI Taxonomy" id="2025312"/>
    <lineage>
        <taxon>Bacteria</taxon>
        <taxon>Pseudomonadati</taxon>
        <taxon>Bacteroidota</taxon>
        <taxon>Cytophagia</taxon>
        <taxon>Cytophagales</taxon>
        <taxon>Spirosomataceae</taxon>
        <taxon>Larkinella</taxon>
    </lineage>
</organism>
<dbReference type="PROSITE" id="PS51257">
    <property type="entry name" value="PROKAR_LIPOPROTEIN"/>
    <property type="match status" value="1"/>
</dbReference>
<feature type="chain" id="PRO_5018088993" description="Lipoprotein" evidence="2">
    <location>
        <begin position="22"/>
        <end position="238"/>
    </location>
</feature>
<dbReference type="RefSeq" id="WP_124878405.1">
    <property type="nucleotide sequence ID" value="NZ_RQJO01000015.1"/>
</dbReference>
<keyword evidence="2" id="KW-0732">Signal</keyword>
<dbReference type="Proteomes" id="UP000271925">
    <property type="component" value="Unassembled WGS sequence"/>
</dbReference>
<protein>
    <recommendedName>
        <fullName evidence="5">Lipoprotein</fullName>
    </recommendedName>
</protein>
<name>A0A3P1BCF0_9BACT</name>
<dbReference type="OrthoDB" id="679894at2"/>
<evidence type="ECO:0000256" key="1">
    <source>
        <dbReference type="SAM" id="MobiDB-lite"/>
    </source>
</evidence>
<proteinExistence type="predicted"/>
<feature type="signal peptide" evidence="2">
    <location>
        <begin position="1"/>
        <end position="21"/>
    </location>
</feature>
<gene>
    <name evidence="3" type="ORF">EHT25_26710</name>
</gene>